<name>A0A1H8CT60_9MICO</name>
<accession>A0A1H8CT60</accession>
<reference evidence="3 4" key="1">
    <citation type="submission" date="2019-03" db="EMBL/GenBank/DDBJ databases">
        <title>Genomics of glacier-inhabiting Cryobacterium strains.</title>
        <authorList>
            <person name="Liu Q."/>
            <person name="Xin Y.-H."/>
        </authorList>
    </citation>
    <scope>NUCLEOTIDE SEQUENCE [LARGE SCALE GENOMIC DNA]</scope>
    <source>
        <strain evidence="3 4">Hh15</strain>
    </source>
</reference>
<dbReference type="Proteomes" id="UP000297654">
    <property type="component" value="Unassembled WGS sequence"/>
</dbReference>
<keyword evidence="4" id="KW-1185">Reference proteome</keyword>
<organism evidence="3 4">
    <name type="scientific">Cryobacterium luteum</name>
    <dbReference type="NCBI Taxonomy" id="1424661"/>
    <lineage>
        <taxon>Bacteria</taxon>
        <taxon>Bacillati</taxon>
        <taxon>Actinomycetota</taxon>
        <taxon>Actinomycetes</taxon>
        <taxon>Micrococcales</taxon>
        <taxon>Microbacteriaceae</taxon>
        <taxon>Cryobacterium</taxon>
    </lineage>
</organism>
<dbReference type="InterPro" id="IPR003808">
    <property type="entry name" value="Fe-S_metab-assoc_dom"/>
</dbReference>
<gene>
    <name evidence="3" type="ORF">E3O10_05250</name>
</gene>
<proteinExistence type="inferred from homology"/>
<comment type="caution">
    <text evidence="3">The sequence shown here is derived from an EMBL/GenBank/DDBJ whole genome shotgun (WGS) entry which is preliminary data.</text>
</comment>
<dbReference type="Gene3D" id="3.90.1010.10">
    <property type="match status" value="1"/>
</dbReference>
<dbReference type="EMBL" id="SOFF01000020">
    <property type="protein sequence ID" value="TFB91783.1"/>
    <property type="molecule type" value="Genomic_DNA"/>
</dbReference>
<dbReference type="PANTHER" id="PTHR43597:SF5">
    <property type="entry name" value="SUFE-LIKE PROTEIN 2, CHLOROPLASTIC"/>
    <property type="match status" value="1"/>
</dbReference>
<dbReference type="SUPFAM" id="SSF82649">
    <property type="entry name" value="SufE/NifU"/>
    <property type="match status" value="1"/>
</dbReference>
<dbReference type="RefSeq" id="WP_092107670.1">
    <property type="nucleotide sequence ID" value="NZ_FOCN01000003.1"/>
</dbReference>
<evidence type="ECO:0000313" key="4">
    <source>
        <dbReference type="Proteomes" id="UP000297654"/>
    </source>
</evidence>
<dbReference type="AlphaFoldDB" id="A0A1H8CT60"/>
<dbReference type="PANTHER" id="PTHR43597">
    <property type="entry name" value="SULFUR ACCEPTOR PROTEIN CSDE"/>
    <property type="match status" value="1"/>
</dbReference>
<feature type="domain" description="Fe-S metabolism associated" evidence="2">
    <location>
        <begin position="13"/>
        <end position="136"/>
    </location>
</feature>
<evidence type="ECO:0000259" key="2">
    <source>
        <dbReference type="Pfam" id="PF02657"/>
    </source>
</evidence>
<dbReference type="Pfam" id="PF02657">
    <property type="entry name" value="SufE"/>
    <property type="match status" value="1"/>
</dbReference>
<sequence>MSALPAKLAEIQEDFLALEQKDRLLLLLEFANELPELPQKFQDHPDLLERVVECQSPVFIFVELDAADTFHLHATAPRESPTTRGFASILAQGLDGLTAEQVLKVPDDFPQSIGLTEAVSPLRLRGMTAMLGRAKRQLRERLA</sequence>
<protein>
    <submittedName>
        <fullName evidence="3">SufE family protein</fullName>
    </submittedName>
</protein>
<dbReference type="STRING" id="1424661.SAMN05216281_1037"/>
<dbReference type="OrthoDB" id="9806335at2"/>
<evidence type="ECO:0000313" key="3">
    <source>
        <dbReference type="EMBL" id="TFB91783.1"/>
    </source>
</evidence>
<comment type="similarity">
    <text evidence="1">Belongs to the SufE family.</text>
</comment>
<evidence type="ECO:0000256" key="1">
    <source>
        <dbReference type="ARBA" id="ARBA00010282"/>
    </source>
</evidence>